<evidence type="ECO:0000256" key="1">
    <source>
        <dbReference type="SAM" id="Phobius"/>
    </source>
</evidence>
<sequence length="44" mass="5026">MGVGRQVQLGMILVWHVVVWTIWTSRNDMIFVGGSSTIDNFMDK</sequence>
<evidence type="ECO:0000313" key="3">
    <source>
        <dbReference type="Proteomes" id="UP000265520"/>
    </source>
</evidence>
<name>A0A392SLS1_9FABA</name>
<keyword evidence="3" id="KW-1185">Reference proteome</keyword>
<protein>
    <submittedName>
        <fullName evidence="2">Uncharacterized protein</fullName>
    </submittedName>
</protein>
<comment type="caution">
    <text evidence="2">The sequence shown here is derived from an EMBL/GenBank/DDBJ whole genome shotgun (WGS) entry which is preliminary data.</text>
</comment>
<keyword evidence="1" id="KW-0812">Transmembrane</keyword>
<accession>A0A392SLS1</accession>
<keyword evidence="1" id="KW-0472">Membrane</keyword>
<dbReference type="EMBL" id="LXQA010407450">
    <property type="protein sequence ID" value="MCI49838.1"/>
    <property type="molecule type" value="Genomic_DNA"/>
</dbReference>
<organism evidence="2 3">
    <name type="scientific">Trifolium medium</name>
    <dbReference type="NCBI Taxonomy" id="97028"/>
    <lineage>
        <taxon>Eukaryota</taxon>
        <taxon>Viridiplantae</taxon>
        <taxon>Streptophyta</taxon>
        <taxon>Embryophyta</taxon>
        <taxon>Tracheophyta</taxon>
        <taxon>Spermatophyta</taxon>
        <taxon>Magnoliopsida</taxon>
        <taxon>eudicotyledons</taxon>
        <taxon>Gunneridae</taxon>
        <taxon>Pentapetalae</taxon>
        <taxon>rosids</taxon>
        <taxon>fabids</taxon>
        <taxon>Fabales</taxon>
        <taxon>Fabaceae</taxon>
        <taxon>Papilionoideae</taxon>
        <taxon>50 kb inversion clade</taxon>
        <taxon>NPAAA clade</taxon>
        <taxon>Hologalegina</taxon>
        <taxon>IRL clade</taxon>
        <taxon>Trifolieae</taxon>
        <taxon>Trifolium</taxon>
    </lineage>
</organism>
<keyword evidence="1" id="KW-1133">Transmembrane helix</keyword>
<dbReference type="Proteomes" id="UP000265520">
    <property type="component" value="Unassembled WGS sequence"/>
</dbReference>
<proteinExistence type="predicted"/>
<feature type="non-terminal residue" evidence="2">
    <location>
        <position position="44"/>
    </location>
</feature>
<dbReference type="AlphaFoldDB" id="A0A392SLS1"/>
<reference evidence="2 3" key="1">
    <citation type="journal article" date="2018" name="Front. Plant Sci.">
        <title>Red Clover (Trifolium pratense) and Zigzag Clover (T. medium) - A Picture of Genomic Similarities and Differences.</title>
        <authorList>
            <person name="Dluhosova J."/>
            <person name="Istvanek J."/>
            <person name="Nedelnik J."/>
            <person name="Repkova J."/>
        </authorList>
    </citation>
    <scope>NUCLEOTIDE SEQUENCE [LARGE SCALE GENOMIC DNA]</scope>
    <source>
        <strain evidence="3">cv. 10/8</strain>
        <tissue evidence="2">Leaf</tissue>
    </source>
</reference>
<evidence type="ECO:0000313" key="2">
    <source>
        <dbReference type="EMBL" id="MCI49838.1"/>
    </source>
</evidence>
<feature type="transmembrane region" description="Helical" evidence="1">
    <location>
        <begin position="6"/>
        <end position="23"/>
    </location>
</feature>